<feature type="region of interest" description="Disordered" evidence="1">
    <location>
        <begin position="68"/>
        <end position="97"/>
    </location>
</feature>
<name>G0U2I8_TRYVY</name>
<dbReference type="VEuPathDB" id="TriTrypDB:TvY486_0903120"/>
<sequence>MAVKRERSFTSCVHQRRPLEIVQRDEVGKQIFFLSSPTSAPTMSGSERDLLGEDDCLDEMSCKATVGSWSSTIMTPEGHTDGQGRQSRPTSPPWGRAPLSSLVCANAPSEWVRHAPAEFTTAADMTSSLSAAFLLYAKEIVAEFETQSCEDTVKNSLQSSHRHSLTATPGVMSFLHLRLFPRATYVSLPSASPEGEVSRDKTLLWFMHHYREIAVTAMFMSFRFVLGLDRYGYPWLRAFELPLATLQLLASCACTLTPGSAGDGLAAFNARDQLLLISACILVSWKFADINASAENLIIVLDDTFFRQRRAINVSDILRMEAVVLRLSGLYVHTPRWWRVAVELLTTFHDNNEEWMRQTCQLQYANRMYEITSRHEIELEQLLVTSQRVLLFAMDSERTSEMSGSGRPARPHNKHHVMTATEVRHVLCDWIGSHPLFGVALAVASGAVDADWAVSVVNPAASESTAQCGGGGSTSFSNWHAALRESDVVAKAELQRMVSLLIQHVLHDETH</sequence>
<dbReference type="AlphaFoldDB" id="G0U2I8"/>
<evidence type="ECO:0000313" key="2">
    <source>
        <dbReference type="EMBL" id="CCC50491.1"/>
    </source>
</evidence>
<reference evidence="2" key="1">
    <citation type="journal article" date="2012" name="Proc. Natl. Acad. Sci. U.S.A.">
        <title>Antigenic diversity is generated by distinct evolutionary mechanisms in African trypanosome species.</title>
        <authorList>
            <person name="Jackson A.P."/>
            <person name="Berry A."/>
            <person name="Aslett M."/>
            <person name="Allison H.C."/>
            <person name="Burton P."/>
            <person name="Vavrova-Anderson J."/>
            <person name="Brown R."/>
            <person name="Browne H."/>
            <person name="Corton N."/>
            <person name="Hauser H."/>
            <person name="Gamble J."/>
            <person name="Gilderthorp R."/>
            <person name="Marcello L."/>
            <person name="McQuillan J."/>
            <person name="Otto T.D."/>
            <person name="Quail M.A."/>
            <person name="Sanders M.J."/>
            <person name="van Tonder A."/>
            <person name="Ginger M.L."/>
            <person name="Field M.C."/>
            <person name="Barry J.D."/>
            <person name="Hertz-Fowler C."/>
            <person name="Berriman M."/>
        </authorList>
    </citation>
    <scope>NUCLEOTIDE SEQUENCE</scope>
    <source>
        <strain evidence="2">Y486</strain>
    </source>
</reference>
<accession>G0U2I8</accession>
<protein>
    <submittedName>
        <fullName evidence="2">Uncharacterized protein</fullName>
    </submittedName>
</protein>
<proteinExistence type="predicted"/>
<gene>
    <name evidence="2" type="ORF">TVY486_0903120</name>
</gene>
<organism evidence="2">
    <name type="scientific">Trypanosoma vivax (strain Y486)</name>
    <dbReference type="NCBI Taxonomy" id="1055687"/>
    <lineage>
        <taxon>Eukaryota</taxon>
        <taxon>Discoba</taxon>
        <taxon>Euglenozoa</taxon>
        <taxon>Kinetoplastea</taxon>
        <taxon>Metakinetoplastina</taxon>
        <taxon>Trypanosomatida</taxon>
        <taxon>Trypanosomatidae</taxon>
        <taxon>Trypanosoma</taxon>
        <taxon>Duttonella</taxon>
    </lineage>
</organism>
<dbReference type="EMBL" id="HE573025">
    <property type="protein sequence ID" value="CCC50491.1"/>
    <property type="molecule type" value="Genomic_DNA"/>
</dbReference>
<evidence type="ECO:0000256" key="1">
    <source>
        <dbReference type="SAM" id="MobiDB-lite"/>
    </source>
</evidence>